<gene>
    <name evidence="2" type="ORF">J2W36_000349</name>
</gene>
<evidence type="ECO:0000313" key="3">
    <source>
        <dbReference type="Proteomes" id="UP001226867"/>
    </source>
</evidence>
<feature type="compositionally biased region" description="Acidic residues" evidence="1">
    <location>
        <begin position="13"/>
        <end position="38"/>
    </location>
</feature>
<sequence>MNPADPKLTQENPLDEDIDEVDGALDDGDDAPENEAELADATGIDLSDASELDADHVPIDEEAARVVHAPD</sequence>
<proteinExistence type="predicted"/>
<dbReference type="Proteomes" id="UP001226867">
    <property type="component" value="Unassembled WGS sequence"/>
</dbReference>
<evidence type="ECO:0008006" key="4">
    <source>
        <dbReference type="Google" id="ProtNLM"/>
    </source>
</evidence>
<name>A0ABT9S196_9BURK</name>
<organism evidence="2 3">
    <name type="scientific">Variovorax ginsengisoli</name>
    <dbReference type="NCBI Taxonomy" id="363844"/>
    <lineage>
        <taxon>Bacteria</taxon>
        <taxon>Pseudomonadati</taxon>
        <taxon>Pseudomonadota</taxon>
        <taxon>Betaproteobacteria</taxon>
        <taxon>Burkholderiales</taxon>
        <taxon>Comamonadaceae</taxon>
        <taxon>Variovorax</taxon>
    </lineage>
</organism>
<protein>
    <recommendedName>
        <fullName evidence="4">Chemotaxis protein</fullName>
    </recommendedName>
</protein>
<reference evidence="2 3" key="1">
    <citation type="submission" date="2023-07" db="EMBL/GenBank/DDBJ databases">
        <title>Sorghum-associated microbial communities from plants grown in Nebraska, USA.</title>
        <authorList>
            <person name="Schachtman D."/>
        </authorList>
    </citation>
    <scope>NUCLEOTIDE SEQUENCE [LARGE SCALE GENOMIC DNA]</scope>
    <source>
        <strain evidence="2 3">DS1607</strain>
    </source>
</reference>
<keyword evidence="3" id="KW-1185">Reference proteome</keyword>
<evidence type="ECO:0000313" key="2">
    <source>
        <dbReference type="EMBL" id="MDP9898116.1"/>
    </source>
</evidence>
<comment type="caution">
    <text evidence="2">The sequence shown here is derived from an EMBL/GenBank/DDBJ whole genome shotgun (WGS) entry which is preliminary data.</text>
</comment>
<dbReference type="EMBL" id="JAUSRO010000001">
    <property type="protein sequence ID" value="MDP9898116.1"/>
    <property type="molecule type" value="Genomic_DNA"/>
</dbReference>
<feature type="region of interest" description="Disordered" evidence="1">
    <location>
        <begin position="1"/>
        <end position="71"/>
    </location>
</feature>
<evidence type="ECO:0000256" key="1">
    <source>
        <dbReference type="SAM" id="MobiDB-lite"/>
    </source>
</evidence>
<feature type="compositionally biased region" description="Basic and acidic residues" evidence="1">
    <location>
        <begin position="53"/>
        <end position="71"/>
    </location>
</feature>
<dbReference type="RefSeq" id="WP_307687936.1">
    <property type="nucleotide sequence ID" value="NZ_JAUSRO010000001.1"/>
</dbReference>
<accession>A0ABT9S196</accession>